<dbReference type="InterPro" id="IPR008638">
    <property type="entry name" value="FhaB/CdiA-like_TPS"/>
</dbReference>
<dbReference type="Gene3D" id="2.160.20.10">
    <property type="entry name" value="Single-stranded right-handed beta-helix, Pectin lyase-like"/>
    <property type="match status" value="3"/>
</dbReference>
<dbReference type="InterPro" id="IPR011050">
    <property type="entry name" value="Pectin_lyase_fold/virulence"/>
</dbReference>
<accession>A0A1U7I3D0</accession>
<organism evidence="2 3">
    <name type="scientific">[Phormidium ambiguum] IAM M-71</name>
    <dbReference type="NCBI Taxonomy" id="454136"/>
    <lineage>
        <taxon>Bacteria</taxon>
        <taxon>Bacillati</taxon>
        <taxon>Cyanobacteriota</taxon>
        <taxon>Cyanophyceae</taxon>
        <taxon>Oscillatoriophycideae</taxon>
        <taxon>Aerosakkonematales</taxon>
        <taxon>Aerosakkonemataceae</taxon>
        <taxon>Floridanema</taxon>
    </lineage>
</organism>
<evidence type="ECO:0000313" key="2">
    <source>
        <dbReference type="EMBL" id="OKH30666.1"/>
    </source>
</evidence>
<evidence type="ECO:0000313" key="3">
    <source>
        <dbReference type="Proteomes" id="UP000185860"/>
    </source>
</evidence>
<dbReference type="NCBIfam" id="TIGR01901">
    <property type="entry name" value="adhes_NPXG"/>
    <property type="match status" value="1"/>
</dbReference>
<protein>
    <recommendedName>
        <fullName evidence="1">Filamentous haemagglutinin FhaB/tRNA nuclease CdiA-like TPS domain-containing protein</fullName>
    </recommendedName>
</protein>
<dbReference type="STRING" id="454136.NIES2119_30555"/>
<proteinExistence type="predicted"/>
<dbReference type="SMART" id="SM00912">
    <property type="entry name" value="Haemagg_act"/>
    <property type="match status" value="1"/>
</dbReference>
<name>A0A1U7I3D0_9CYAN</name>
<reference evidence="2 3" key="1">
    <citation type="submission" date="2016-11" db="EMBL/GenBank/DDBJ databases">
        <title>Draft Genome Sequences of Nine Cyanobacterial Strains from Diverse Habitats.</title>
        <authorList>
            <person name="Zhu T."/>
            <person name="Hou S."/>
            <person name="Lu X."/>
            <person name="Hess W.R."/>
        </authorList>
    </citation>
    <scope>NUCLEOTIDE SEQUENCE [LARGE SCALE GENOMIC DNA]</scope>
    <source>
        <strain evidence="2 3">IAM M-71</strain>
    </source>
</reference>
<gene>
    <name evidence="2" type="ORF">NIES2119_30555</name>
</gene>
<dbReference type="Proteomes" id="UP000185860">
    <property type="component" value="Unassembled WGS sequence"/>
</dbReference>
<feature type="domain" description="Filamentous haemagglutinin FhaB/tRNA nuclease CdiA-like TPS" evidence="1">
    <location>
        <begin position="72"/>
        <end position="183"/>
    </location>
</feature>
<evidence type="ECO:0000259" key="1">
    <source>
        <dbReference type="SMART" id="SM00912"/>
    </source>
</evidence>
<dbReference type="AlphaFoldDB" id="A0A1U7I3D0"/>
<sequence length="1081" mass="111753">MPTVLSGFVERHQKEASIKINRLFLILLFQVLISKKSREQEIFVIKFWLSASFYLLSFTSLALKAEAQIVPDGTLPNRSVVTPQGNVNVIEGGSRAGGNLFHSFQEFSVPTGTEAFFNNAGDIQNIFSRVTGRSISNIDGLIRANGVANLFLLNPNGIIFGPNARLNIGGSFLASTGNSFKFADGIEFSAKNPQGTPLLSINVLIGLQYGSNPGSIQIQGSKLQVLNGQILSLMGGDIKLEGGSLLASGGRVELGGVAGEGTIQLDADGSWNFSEEISRADVFLSDGAVVDVIADRGGSITINARNIDLNGNTTRLTSGIAANSASKAQAGDIVINATGAITLESSRIENNVQSDAIGKGGQINILTQSLSLKDGAQIDTSTFERGNGDAGNIKVIARGIVSLDGVRTVGKDEFPSYIRSPLEKEAIGNAGDISIEAESLIVTKGGGFTTRTNGRGNAGNITITARNLVSFDGADPESKFSSIASTTVEKAGIGNSGNINIKAKIVSLTDSARLLAYTKGDGNAGSITVLAQEQVLVDGVNRFDEASGIITSVRPEAISGNGGNIRIEVEAGSVLFSNGGLLSAATSKGNAGNITIIAHDSISFKSAVRIDKTTRSSIATTRVEKGALGDAGDIYIQAKRVFLKDGGSLLAETYGKGNGGNITIVASENLLLDGVSKLSNKVDSAIVSSVEKTAGGTGGNIEIEVGSLSITNGAKIATDTSGNGKAGNVTIKAKGDLVLDGVGINDRSSRISIGSEQDTNDKGGNLYIEAKSVSISNGAVLRATTDGKGDGGNITINSNVLEVKGGGQILTTSRSSGKAGNISLTISDSILLSGSDQKYDARLARLLQLKDPNKIDNVGSASGVFANTQGGGGNIDVRSPLLFLRRNSSITTNAKGENIAGGNITINVDILAAAENSDISANSQDSRGGQVRIIAQGIFGTQLGDTQTSKSDITATGKDSSLSGTVEINSPEVDPNSGLINLPENVVDTSGLLAKGCIARRRETGTFYIIGTGSLPTRPGDAVVSLYSTGTVRSLSGASTTNNNSTELPASEWQSNDSIIEAQGVYKLENGQLVLGYQCPD</sequence>
<dbReference type="OrthoDB" id="450498at2"/>
<dbReference type="Pfam" id="PF05860">
    <property type="entry name" value="TPS"/>
    <property type="match status" value="1"/>
</dbReference>
<dbReference type="InterPro" id="IPR012334">
    <property type="entry name" value="Pectin_lyas_fold"/>
</dbReference>
<dbReference type="EMBL" id="MRCE01000061">
    <property type="protein sequence ID" value="OKH30666.1"/>
    <property type="molecule type" value="Genomic_DNA"/>
</dbReference>
<comment type="caution">
    <text evidence="2">The sequence shown here is derived from an EMBL/GenBank/DDBJ whole genome shotgun (WGS) entry which is preliminary data.</text>
</comment>
<dbReference type="SUPFAM" id="SSF51126">
    <property type="entry name" value="Pectin lyase-like"/>
    <property type="match status" value="3"/>
</dbReference>